<feature type="transmembrane region" description="Helical" evidence="2">
    <location>
        <begin position="1182"/>
        <end position="1206"/>
    </location>
</feature>
<feature type="region of interest" description="Disordered" evidence="1">
    <location>
        <begin position="531"/>
        <end position="559"/>
    </location>
</feature>
<dbReference type="AlphaFoldDB" id="A0A835SWN9"/>
<dbReference type="InterPro" id="IPR051187">
    <property type="entry name" value="Pre-mRNA_3'-end_processing_reg"/>
</dbReference>
<feature type="compositionally biased region" description="Low complexity" evidence="1">
    <location>
        <begin position="531"/>
        <end position="541"/>
    </location>
</feature>
<dbReference type="GO" id="GO:0005847">
    <property type="term" value="C:mRNA cleavage and polyadenylation specificity factor complex"/>
    <property type="evidence" value="ECO:0007669"/>
    <property type="project" value="TreeGrafter"/>
</dbReference>
<feature type="compositionally biased region" description="Low complexity" evidence="1">
    <location>
        <begin position="347"/>
        <end position="364"/>
    </location>
</feature>
<keyword evidence="4" id="KW-1185">Reference proteome</keyword>
<dbReference type="OrthoDB" id="551459at2759"/>
<accession>A0A835SWN9</accession>
<dbReference type="EMBL" id="JAEHOC010000041">
    <property type="protein sequence ID" value="KAG2427251.1"/>
    <property type="molecule type" value="Genomic_DNA"/>
</dbReference>
<evidence type="ECO:0000256" key="1">
    <source>
        <dbReference type="SAM" id="MobiDB-lite"/>
    </source>
</evidence>
<feature type="compositionally biased region" description="Low complexity" evidence="1">
    <location>
        <begin position="816"/>
        <end position="827"/>
    </location>
</feature>
<comment type="caution">
    <text evidence="3">The sequence shown here is derived from an EMBL/GenBank/DDBJ whole genome shotgun (WGS) entry which is preliminary data.</text>
</comment>
<proteinExistence type="predicted"/>
<dbReference type="PANTHER" id="PTHR13484:SF0">
    <property type="entry name" value="PRE-MRNA 3'-END-PROCESSING FACTOR FIP1"/>
    <property type="match status" value="1"/>
</dbReference>
<keyword evidence="2" id="KW-0812">Transmembrane</keyword>
<gene>
    <name evidence="3" type="ORF">HXX76_012447</name>
</gene>
<dbReference type="PANTHER" id="PTHR13484">
    <property type="entry name" value="FIP1-LIKE 1 PROTEIN"/>
    <property type="match status" value="1"/>
</dbReference>
<name>A0A835SWN9_CHLIN</name>
<evidence type="ECO:0000313" key="3">
    <source>
        <dbReference type="EMBL" id="KAG2427251.1"/>
    </source>
</evidence>
<feature type="transmembrane region" description="Helical" evidence="2">
    <location>
        <begin position="1143"/>
        <end position="1162"/>
    </location>
</feature>
<evidence type="ECO:0000313" key="4">
    <source>
        <dbReference type="Proteomes" id="UP000650467"/>
    </source>
</evidence>
<protein>
    <submittedName>
        <fullName evidence="3">Uncharacterized protein</fullName>
    </submittedName>
</protein>
<evidence type="ECO:0000256" key="2">
    <source>
        <dbReference type="SAM" id="Phobius"/>
    </source>
</evidence>
<feature type="transmembrane region" description="Helical" evidence="2">
    <location>
        <begin position="1069"/>
        <end position="1090"/>
    </location>
</feature>
<feature type="region of interest" description="Disordered" evidence="1">
    <location>
        <begin position="338"/>
        <end position="374"/>
    </location>
</feature>
<dbReference type="Proteomes" id="UP000650467">
    <property type="component" value="Unassembled WGS sequence"/>
</dbReference>
<reference evidence="3" key="1">
    <citation type="journal article" date="2020" name="bioRxiv">
        <title>Comparative genomics of Chlamydomonas.</title>
        <authorList>
            <person name="Craig R.J."/>
            <person name="Hasan A.R."/>
            <person name="Ness R.W."/>
            <person name="Keightley P.D."/>
        </authorList>
    </citation>
    <scope>NUCLEOTIDE SEQUENCE</scope>
    <source>
        <strain evidence="3">SAG 7.73</strain>
    </source>
</reference>
<keyword evidence="2" id="KW-1133">Transmembrane helix</keyword>
<organism evidence="3 4">
    <name type="scientific">Chlamydomonas incerta</name>
    <dbReference type="NCBI Taxonomy" id="51695"/>
    <lineage>
        <taxon>Eukaryota</taxon>
        <taxon>Viridiplantae</taxon>
        <taxon>Chlorophyta</taxon>
        <taxon>core chlorophytes</taxon>
        <taxon>Chlorophyceae</taxon>
        <taxon>CS clade</taxon>
        <taxon>Chlamydomonadales</taxon>
        <taxon>Chlamydomonadaceae</taxon>
        <taxon>Chlamydomonas</taxon>
    </lineage>
</organism>
<keyword evidence="2" id="KW-0472">Membrane</keyword>
<feature type="compositionally biased region" description="Gly residues" evidence="1">
    <location>
        <begin position="424"/>
        <end position="434"/>
    </location>
</feature>
<feature type="region of interest" description="Disordered" evidence="1">
    <location>
        <begin position="816"/>
        <end position="846"/>
    </location>
</feature>
<feature type="region of interest" description="Disordered" evidence="1">
    <location>
        <begin position="900"/>
        <end position="971"/>
    </location>
</feature>
<feature type="region of interest" description="Disordered" evidence="1">
    <location>
        <begin position="407"/>
        <end position="438"/>
    </location>
</feature>
<sequence length="1219" mass="124495">MPVPPRISAVVTGVGSGSQQQLASAAQDAAGSAGLKPHSAAAGLDVGWRSVLLRALGVEKVPADEAAAFAIFEETFVLSTSRTGQVTDLLLLASGVLHAWWVEGCHPVSATNAYALVYLGPGAACALARLLLPRAPLPRRLAGRGAELAEALARACRLPKLGLQLLVNALTATRVMPVPVSLMSSYFRGPSFLLLEGVIMPITGLVPFWAAAALALVKAPLLFGNMRVMSASVSASAASAPASGHGAAMGTTEALLRSAAAELLALATCLGCHAYLWREFGRRTQTRRMQLEQGQVQQQQQQQQGASLVTAKVGMAKREPAAAMAEAEEDALVAAARDDRRAAVSLQAQQQPRGPQPQEQQPLQQPRPRPPRYQPVCRRASLVIKIPWAEPEDMTPDFRRRLVELVGRGNNGNGGGNRTAASSGGSGSLPGGSSGSSHKGTGMVVMAAAVRRGCIELVLVLGVRDAPLGGGGGGGGLRGCLDLKAGTHVAGDHRSSCGEGGDVGCAGMGLGLPFNLHGVLRALGLLDSGGQPQAARASAADDGSRDHTDGSRSPTRSVQQLLSDVQVHACDLDSDLDLDGGAGANSADALPGLRIQGLGPRVLLLPSALAPVPAAAQQLRSDQQWMAAAEQQVPHLPPLVLRARLGLGPDWDSGSVPEVEAGLMLMERGCACVAARVKLLGPARPRQHQAAAAGALPGAPAGATAAVSAASAAPAAAAVAEWEVEVEFAVAFGDAPPTDGGLLLDIRLRPGGAAAGAALARRAFVPLVATSDGALAAEVTALAKEWPVPDGAGLDSFLLDIGYWLQAFPLAAAPPARNAPGNAEPAATVHGGTGGQRDAGAPPSAAAAPVAAAEARLQADIAEGLLAFVQRVGKLPATAARLATDVQALKQRAERLQRQQQVAQLGEKAAPEQDCDPGSQSRCSKAGGYEDWRGKDAAGVSTPASVAQPRGKVGAGAAAGEGSKPSDAAEGKERLSYEGCGAAAVAGSVAYGGVSEGSTVGGQQAGWLSSLLCVAGLAHIPAAQRQAFAAFEDAAMLPFTFTGHVVDAVVLAAVLYSTLRAGVSPLDSVMWPAVIPLGLGAAGALAQLLLSQHAAGRLAGALRLPCHASSVAMKVLTAAHVLPHPLTSLQYYRRLAFPLREGLMVPFTCLVSPMVALVLFVVKVPVNAAVMLDVGAAAHLPAALLRSAAAELLALATCLGCHAYLWREFGRRQARLRQG</sequence>